<dbReference type="GO" id="GO:0004821">
    <property type="term" value="F:histidine-tRNA ligase activity"/>
    <property type="evidence" value="ECO:0007669"/>
    <property type="project" value="TreeGrafter"/>
</dbReference>
<keyword evidence="5 9" id="KW-0963">Cytoplasm</keyword>
<dbReference type="InterPro" id="IPR004516">
    <property type="entry name" value="HisRS/HisZ"/>
</dbReference>
<name>A0A1G6X802_PEPNI</name>
<keyword evidence="12" id="KW-0328">Glycosyltransferase</keyword>
<dbReference type="GO" id="GO:0140096">
    <property type="term" value="F:catalytic activity, acting on a protein"/>
    <property type="evidence" value="ECO:0007669"/>
    <property type="project" value="UniProtKB-ARBA"/>
</dbReference>
<organism evidence="12 13">
    <name type="scientific">Peptococcus niger</name>
    <dbReference type="NCBI Taxonomy" id="2741"/>
    <lineage>
        <taxon>Bacteria</taxon>
        <taxon>Bacillati</taxon>
        <taxon>Bacillota</taxon>
        <taxon>Clostridia</taxon>
        <taxon>Eubacteriales</taxon>
        <taxon>Peptococcaceae</taxon>
        <taxon>Peptococcus</taxon>
    </lineage>
</organism>
<evidence type="ECO:0000256" key="4">
    <source>
        <dbReference type="ARBA" id="ARBA00020397"/>
    </source>
</evidence>
<dbReference type="GO" id="GO:0000105">
    <property type="term" value="P:L-histidine biosynthetic process"/>
    <property type="evidence" value="ECO:0007669"/>
    <property type="project" value="UniProtKB-UniRule"/>
</dbReference>
<dbReference type="STRING" id="2741.SAMN04489866_10677"/>
<comment type="miscellaneous">
    <text evidence="9">This function is generally fulfilled by the C-terminal part of HisG, which is missing in some bacteria such as this one.</text>
</comment>
<comment type="pathway">
    <text evidence="2 9">Amino-acid biosynthesis; L-histidine biosynthesis; L-histidine from 5-phospho-alpha-D-ribose 1-diphosphate: step 1/9.</text>
</comment>
<dbReference type="OrthoDB" id="9800814at2"/>
<keyword evidence="13" id="KW-1185">Reference proteome</keyword>
<dbReference type="InterPro" id="IPR004517">
    <property type="entry name" value="HisZ"/>
</dbReference>
<keyword evidence="6 9" id="KW-0028">Amino-acid biosynthesis</keyword>
<evidence type="ECO:0000256" key="1">
    <source>
        <dbReference type="ARBA" id="ARBA00004496"/>
    </source>
</evidence>
<evidence type="ECO:0000256" key="10">
    <source>
        <dbReference type="PIRSR" id="PIRSR001549-1"/>
    </source>
</evidence>
<comment type="subunit">
    <text evidence="9">Heteromultimer composed of HisG and HisZ subunits.</text>
</comment>
<dbReference type="Pfam" id="PF13393">
    <property type="entry name" value="tRNA-synt_His"/>
    <property type="match status" value="1"/>
</dbReference>
<dbReference type="Gene3D" id="3.30.930.10">
    <property type="entry name" value="Bira Bifunctional Protein, Domain 2"/>
    <property type="match status" value="1"/>
</dbReference>
<dbReference type="Proteomes" id="UP000198995">
    <property type="component" value="Unassembled WGS sequence"/>
</dbReference>
<feature type="binding site" evidence="10">
    <location>
        <begin position="80"/>
        <end position="82"/>
    </location>
    <ligand>
        <name>L-histidine</name>
        <dbReference type="ChEBI" id="CHEBI:57595"/>
    </ligand>
</feature>
<dbReference type="InterPro" id="IPR045864">
    <property type="entry name" value="aa-tRNA-synth_II/BPL/LPL"/>
</dbReference>
<feature type="binding site" evidence="10">
    <location>
        <position position="124"/>
    </location>
    <ligand>
        <name>L-histidine</name>
        <dbReference type="ChEBI" id="CHEBI:57595"/>
    </ligand>
</feature>
<dbReference type="GO" id="GO:0006427">
    <property type="term" value="P:histidyl-tRNA aminoacylation"/>
    <property type="evidence" value="ECO:0007669"/>
    <property type="project" value="TreeGrafter"/>
</dbReference>
<dbReference type="SUPFAM" id="SSF55681">
    <property type="entry name" value="Class II aaRS and biotin synthetases"/>
    <property type="match status" value="1"/>
</dbReference>
<evidence type="ECO:0000256" key="9">
    <source>
        <dbReference type="HAMAP-Rule" id="MF_00125"/>
    </source>
</evidence>
<feature type="domain" description="Aminoacyl-transfer RNA synthetases class-II family profile" evidence="11">
    <location>
        <begin position="29"/>
        <end position="334"/>
    </location>
</feature>
<sequence length="395" mass="44474">MNMARLTPEGSSDVLTPLADREYRVAGQLRNLFQAYGYEEVRTPGIEYYDVFTAGKRYFSQESMVKSIDRHGRLTVIRPDATVPIARLVATKLSGRALPLRLFYDEMIYRNSSTLQGFSNEMHQCGVELLGSDGYKTDAEMIALSWSALRAIGLNRYRLELGHVGVVDALLNALGAEDETAAQIRASLEGKNFSRLRDILAPYGDEPVVRAFLALPRLFGDHRVLEKAREVVAPVAPEVAQVLDELERRYELARALCRDEHIMLDLSLANQADYYSGLVFRGYIDGSGEAVLSGGRYDGLLKNFNYPVPAIGFGVRIDLIAQVLNRRRPPEREPFYLLFAAREDLSEALIWRSQRQERLVLAISDRREDVAAEAERLGAKGVMIFENGDVHWQEV</sequence>
<protein>
    <recommendedName>
        <fullName evidence="4 9">ATP phosphoribosyltransferase regulatory subunit</fullName>
    </recommendedName>
</protein>
<feature type="binding site" evidence="10">
    <location>
        <position position="128"/>
    </location>
    <ligand>
        <name>L-histidine</name>
        <dbReference type="ChEBI" id="CHEBI:57595"/>
    </ligand>
</feature>
<evidence type="ECO:0000256" key="2">
    <source>
        <dbReference type="ARBA" id="ARBA00004667"/>
    </source>
</evidence>
<dbReference type="InterPro" id="IPR041715">
    <property type="entry name" value="HisRS-like_core"/>
</dbReference>
<keyword evidence="7 9" id="KW-0368">Histidine biosynthesis</keyword>
<evidence type="ECO:0000313" key="13">
    <source>
        <dbReference type="Proteomes" id="UP000198995"/>
    </source>
</evidence>
<proteinExistence type="inferred from homology"/>
<dbReference type="PIRSF" id="PIRSF001549">
    <property type="entry name" value="His-tRNA_synth"/>
    <property type="match status" value="1"/>
</dbReference>
<dbReference type="RefSeq" id="WP_091791857.1">
    <property type="nucleotide sequence ID" value="NZ_FNAF01000006.1"/>
</dbReference>
<keyword evidence="12" id="KW-0808">Transferase</keyword>
<accession>A0A1G6X802</accession>
<dbReference type="NCBIfam" id="TIGR00443">
    <property type="entry name" value="hisZ_biosyn_reg"/>
    <property type="match status" value="1"/>
</dbReference>
<dbReference type="CDD" id="cd00773">
    <property type="entry name" value="HisRS-like_core"/>
    <property type="match status" value="1"/>
</dbReference>
<dbReference type="GO" id="GO:0016757">
    <property type="term" value="F:glycosyltransferase activity"/>
    <property type="evidence" value="ECO:0007669"/>
    <property type="project" value="UniProtKB-KW"/>
</dbReference>
<reference evidence="12 13" key="1">
    <citation type="submission" date="2016-10" db="EMBL/GenBank/DDBJ databases">
        <authorList>
            <person name="de Groot N.N."/>
        </authorList>
    </citation>
    <scope>NUCLEOTIDE SEQUENCE [LARGE SCALE GENOMIC DNA]</scope>
    <source>
        <strain evidence="12 13">DSM 20475</strain>
    </source>
</reference>
<gene>
    <name evidence="9" type="primary">hisZ</name>
    <name evidence="12" type="ORF">SAMN04489866_10677</name>
</gene>
<evidence type="ECO:0000256" key="3">
    <source>
        <dbReference type="ARBA" id="ARBA00005539"/>
    </source>
</evidence>
<dbReference type="HAMAP" id="MF_00125">
    <property type="entry name" value="HisZ"/>
    <property type="match status" value="1"/>
</dbReference>
<dbReference type="UniPathway" id="UPA00031">
    <property type="reaction ID" value="UER00006"/>
</dbReference>
<dbReference type="GO" id="GO:0005737">
    <property type="term" value="C:cytoplasm"/>
    <property type="evidence" value="ECO:0007669"/>
    <property type="project" value="UniProtKB-SubCell"/>
</dbReference>
<evidence type="ECO:0000313" key="12">
    <source>
        <dbReference type="EMBL" id="SDD74271.1"/>
    </source>
</evidence>
<dbReference type="AlphaFoldDB" id="A0A1G6X802"/>
<evidence type="ECO:0000256" key="8">
    <source>
        <dbReference type="ARBA" id="ARBA00025246"/>
    </source>
</evidence>
<comment type="similarity">
    <text evidence="3 9">Belongs to the class-II aminoacyl-tRNA synthetase family. HisZ subfamily.</text>
</comment>
<feature type="binding site" evidence="10">
    <location>
        <position position="110"/>
    </location>
    <ligand>
        <name>L-histidine</name>
        <dbReference type="ChEBI" id="CHEBI:57595"/>
    </ligand>
</feature>
<evidence type="ECO:0000256" key="5">
    <source>
        <dbReference type="ARBA" id="ARBA00022490"/>
    </source>
</evidence>
<evidence type="ECO:0000259" key="11">
    <source>
        <dbReference type="PROSITE" id="PS50862"/>
    </source>
</evidence>
<comment type="subcellular location">
    <subcellularLocation>
        <location evidence="1 9">Cytoplasm</location>
    </subcellularLocation>
</comment>
<dbReference type="EMBL" id="FNAF01000006">
    <property type="protein sequence ID" value="SDD74271.1"/>
    <property type="molecule type" value="Genomic_DNA"/>
</dbReference>
<evidence type="ECO:0000256" key="6">
    <source>
        <dbReference type="ARBA" id="ARBA00022605"/>
    </source>
</evidence>
<dbReference type="PANTHER" id="PTHR43707">
    <property type="entry name" value="HISTIDYL-TRNA SYNTHETASE"/>
    <property type="match status" value="1"/>
</dbReference>
<evidence type="ECO:0000256" key="7">
    <source>
        <dbReference type="ARBA" id="ARBA00023102"/>
    </source>
</evidence>
<feature type="binding site" evidence="10">
    <location>
        <begin position="274"/>
        <end position="275"/>
    </location>
    <ligand>
        <name>L-histidine</name>
        <dbReference type="ChEBI" id="CHEBI:57595"/>
    </ligand>
</feature>
<comment type="function">
    <text evidence="8 9">Required for the first step of histidine biosynthesis. May allow the feedback regulation of ATP phosphoribosyltransferase activity by histidine.</text>
</comment>
<dbReference type="PANTHER" id="PTHR43707:SF6">
    <property type="entry name" value="ATP PHOSPHORIBOSYLTRANSFERASE REGULATORY SUBUNIT"/>
    <property type="match status" value="1"/>
</dbReference>
<dbReference type="PROSITE" id="PS50862">
    <property type="entry name" value="AA_TRNA_LIGASE_II"/>
    <property type="match status" value="1"/>
</dbReference>
<dbReference type="InterPro" id="IPR006195">
    <property type="entry name" value="aa-tRNA-synth_II"/>
</dbReference>